<evidence type="ECO:0000259" key="7">
    <source>
        <dbReference type="Pfam" id="PF04542"/>
    </source>
</evidence>
<evidence type="ECO:0000256" key="6">
    <source>
        <dbReference type="SAM" id="MobiDB-lite"/>
    </source>
</evidence>
<comment type="caution">
    <text evidence="9">The sequence shown here is derived from an EMBL/GenBank/DDBJ whole genome shotgun (WGS) entry which is preliminary data.</text>
</comment>
<accession>A0A511DC66</accession>
<dbReference type="EMBL" id="BJVI01000077">
    <property type="protein sequence ID" value="GEL20548.1"/>
    <property type="molecule type" value="Genomic_DNA"/>
</dbReference>
<evidence type="ECO:0000256" key="4">
    <source>
        <dbReference type="ARBA" id="ARBA00023125"/>
    </source>
</evidence>
<evidence type="ECO:0000256" key="1">
    <source>
        <dbReference type="ARBA" id="ARBA00010641"/>
    </source>
</evidence>
<dbReference type="InterPro" id="IPR014284">
    <property type="entry name" value="RNA_pol_sigma-70_dom"/>
</dbReference>
<dbReference type="AlphaFoldDB" id="A0A511DC66"/>
<feature type="domain" description="RNA polymerase sigma factor 70 region 4 type 2" evidence="8">
    <location>
        <begin position="218"/>
        <end position="269"/>
    </location>
</feature>
<dbReference type="Pfam" id="PF08281">
    <property type="entry name" value="Sigma70_r4_2"/>
    <property type="match status" value="1"/>
</dbReference>
<dbReference type="GO" id="GO:0006352">
    <property type="term" value="P:DNA-templated transcription initiation"/>
    <property type="evidence" value="ECO:0007669"/>
    <property type="project" value="InterPro"/>
</dbReference>
<dbReference type="InterPro" id="IPR039425">
    <property type="entry name" value="RNA_pol_sigma-70-like"/>
</dbReference>
<proteinExistence type="inferred from homology"/>
<evidence type="ECO:0000259" key="8">
    <source>
        <dbReference type="Pfam" id="PF08281"/>
    </source>
</evidence>
<dbReference type="GO" id="GO:0003677">
    <property type="term" value="F:DNA binding"/>
    <property type="evidence" value="ECO:0007669"/>
    <property type="project" value="UniProtKB-KW"/>
</dbReference>
<dbReference type="PANTHER" id="PTHR43133">
    <property type="entry name" value="RNA POLYMERASE ECF-TYPE SIGMA FACTO"/>
    <property type="match status" value="1"/>
</dbReference>
<keyword evidence="4" id="KW-0238">DNA-binding</keyword>
<feature type="compositionally biased region" description="Basic and acidic residues" evidence="6">
    <location>
        <begin position="16"/>
        <end position="35"/>
    </location>
</feature>
<feature type="compositionally biased region" description="Basic and acidic residues" evidence="6">
    <location>
        <begin position="63"/>
        <end position="73"/>
    </location>
</feature>
<sequence length="277" mass="30083">MAVTGGFDKSVVSDPLARHGHGDVRGQPDVSRGEGPEPGPSSDQHAAAQSAGTPAQTAPQSRDIPDSSDDRLRGAGGIGPGPQARGPRPVGGLPAAVGDEVDHDADRWLVTKVRGGDVEAYEVLIRRHRDRIFRIALRMLGNPHDAEDVTQDVIIQLWTAVAGFTGNATFTTWLYRIVVNRCLNRRRHTHRIQPLSEADHPSAAGADEAVLARQRAQATLAAMATLPPELRVALVLYQLEGLSYREVATILKVSEPVVRGRLSRARRNLLNQLRDWI</sequence>
<keyword evidence="3" id="KW-0731">Sigma factor</keyword>
<dbReference type="NCBIfam" id="TIGR02937">
    <property type="entry name" value="sigma70-ECF"/>
    <property type="match status" value="1"/>
</dbReference>
<dbReference type="InterPro" id="IPR013324">
    <property type="entry name" value="RNA_pol_sigma_r3/r4-like"/>
</dbReference>
<evidence type="ECO:0000313" key="9">
    <source>
        <dbReference type="EMBL" id="GEL20548.1"/>
    </source>
</evidence>
<dbReference type="Gene3D" id="1.10.10.10">
    <property type="entry name" value="Winged helix-like DNA-binding domain superfamily/Winged helix DNA-binding domain"/>
    <property type="match status" value="1"/>
</dbReference>
<keyword evidence="2" id="KW-0805">Transcription regulation</keyword>
<dbReference type="InterPro" id="IPR007627">
    <property type="entry name" value="RNA_pol_sigma70_r2"/>
</dbReference>
<dbReference type="InterPro" id="IPR036388">
    <property type="entry name" value="WH-like_DNA-bd_sf"/>
</dbReference>
<feature type="compositionally biased region" description="Polar residues" evidence="6">
    <location>
        <begin position="50"/>
        <end position="60"/>
    </location>
</feature>
<feature type="region of interest" description="Disordered" evidence="6">
    <location>
        <begin position="1"/>
        <end position="98"/>
    </location>
</feature>
<dbReference type="InterPro" id="IPR013249">
    <property type="entry name" value="RNA_pol_sigma70_r4_t2"/>
</dbReference>
<keyword evidence="10" id="KW-1185">Reference proteome</keyword>
<name>A0A511DC66_9PSEU</name>
<dbReference type="PANTHER" id="PTHR43133:SF8">
    <property type="entry name" value="RNA POLYMERASE SIGMA FACTOR HI_1459-RELATED"/>
    <property type="match status" value="1"/>
</dbReference>
<dbReference type="Gene3D" id="1.10.1740.10">
    <property type="match status" value="1"/>
</dbReference>
<feature type="domain" description="RNA polymerase sigma-70 region 2" evidence="7">
    <location>
        <begin position="124"/>
        <end position="191"/>
    </location>
</feature>
<evidence type="ECO:0008006" key="11">
    <source>
        <dbReference type="Google" id="ProtNLM"/>
    </source>
</evidence>
<dbReference type="STRING" id="1123024.GCA_000423625_04872"/>
<keyword evidence="5" id="KW-0804">Transcription</keyword>
<dbReference type="SUPFAM" id="SSF88946">
    <property type="entry name" value="Sigma2 domain of RNA polymerase sigma factors"/>
    <property type="match status" value="1"/>
</dbReference>
<evidence type="ECO:0000256" key="3">
    <source>
        <dbReference type="ARBA" id="ARBA00023082"/>
    </source>
</evidence>
<dbReference type="Proteomes" id="UP000321328">
    <property type="component" value="Unassembled WGS sequence"/>
</dbReference>
<dbReference type="Pfam" id="PF04542">
    <property type="entry name" value="Sigma70_r2"/>
    <property type="match status" value="1"/>
</dbReference>
<evidence type="ECO:0000313" key="10">
    <source>
        <dbReference type="Proteomes" id="UP000321328"/>
    </source>
</evidence>
<evidence type="ECO:0000256" key="2">
    <source>
        <dbReference type="ARBA" id="ARBA00023015"/>
    </source>
</evidence>
<dbReference type="CDD" id="cd06171">
    <property type="entry name" value="Sigma70_r4"/>
    <property type="match status" value="1"/>
</dbReference>
<reference evidence="9 10" key="1">
    <citation type="submission" date="2019-07" db="EMBL/GenBank/DDBJ databases">
        <title>Whole genome shotgun sequence of Pseudonocardia asaccharolytica NBRC 16224.</title>
        <authorList>
            <person name="Hosoyama A."/>
            <person name="Uohara A."/>
            <person name="Ohji S."/>
            <person name="Ichikawa N."/>
        </authorList>
    </citation>
    <scope>NUCLEOTIDE SEQUENCE [LARGE SCALE GENOMIC DNA]</scope>
    <source>
        <strain evidence="9 10">NBRC 16224</strain>
    </source>
</reference>
<comment type="similarity">
    <text evidence="1">Belongs to the sigma-70 factor family. ECF subfamily.</text>
</comment>
<protein>
    <recommendedName>
        <fullName evidence="11">RNA polymerase sigma factor</fullName>
    </recommendedName>
</protein>
<dbReference type="SUPFAM" id="SSF88659">
    <property type="entry name" value="Sigma3 and sigma4 domains of RNA polymerase sigma factors"/>
    <property type="match status" value="1"/>
</dbReference>
<gene>
    <name evidence="9" type="ORF">PA7_43850</name>
</gene>
<dbReference type="GO" id="GO:0016987">
    <property type="term" value="F:sigma factor activity"/>
    <property type="evidence" value="ECO:0007669"/>
    <property type="project" value="UniProtKB-KW"/>
</dbReference>
<organism evidence="9 10">
    <name type="scientific">Pseudonocardia asaccharolytica DSM 44247 = NBRC 16224</name>
    <dbReference type="NCBI Taxonomy" id="1123024"/>
    <lineage>
        <taxon>Bacteria</taxon>
        <taxon>Bacillati</taxon>
        <taxon>Actinomycetota</taxon>
        <taxon>Actinomycetes</taxon>
        <taxon>Pseudonocardiales</taxon>
        <taxon>Pseudonocardiaceae</taxon>
        <taxon>Pseudonocardia</taxon>
    </lineage>
</organism>
<evidence type="ECO:0000256" key="5">
    <source>
        <dbReference type="ARBA" id="ARBA00023163"/>
    </source>
</evidence>
<dbReference type="InterPro" id="IPR013325">
    <property type="entry name" value="RNA_pol_sigma_r2"/>
</dbReference>